<comment type="caution">
    <text evidence="2">The sequence shown here is derived from an EMBL/GenBank/DDBJ whole genome shotgun (WGS) entry which is preliminary data.</text>
</comment>
<protein>
    <submittedName>
        <fullName evidence="2">Uncharacterized protein</fullName>
    </submittedName>
</protein>
<feature type="compositionally biased region" description="Basic and acidic residues" evidence="1">
    <location>
        <begin position="131"/>
        <end position="152"/>
    </location>
</feature>
<dbReference type="Proteomes" id="UP001516023">
    <property type="component" value="Unassembled WGS sequence"/>
</dbReference>
<dbReference type="EMBL" id="JABMIG020000116">
    <property type="protein sequence ID" value="KAL3791243.1"/>
    <property type="molecule type" value="Genomic_DNA"/>
</dbReference>
<proteinExistence type="predicted"/>
<evidence type="ECO:0000313" key="2">
    <source>
        <dbReference type="EMBL" id="KAL3791243.1"/>
    </source>
</evidence>
<name>A0ABD3PSZ0_9STRA</name>
<organism evidence="2 3">
    <name type="scientific">Cyclotella cryptica</name>
    <dbReference type="NCBI Taxonomy" id="29204"/>
    <lineage>
        <taxon>Eukaryota</taxon>
        <taxon>Sar</taxon>
        <taxon>Stramenopiles</taxon>
        <taxon>Ochrophyta</taxon>
        <taxon>Bacillariophyta</taxon>
        <taxon>Coscinodiscophyceae</taxon>
        <taxon>Thalassiosirophycidae</taxon>
        <taxon>Stephanodiscales</taxon>
        <taxon>Stephanodiscaceae</taxon>
        <taxon>Cyclotella</taxon>
    </lineage>
</organism>
<dbReference type="AlphaFoldDB" id="A0ABD3PSZ0"/>
<feature type="region of interest" description="Disordered" evidence="1">
    <location>
        <begin position="117"/>
        <end position="163"/>
    </location>
</feature>
<sequence>MIEKAHSSSKSRSIFQYPRSNAREIHHDDDIIRYTDSYEVQKQSSKSKFQHVAQKFSWTSSIGSAKSASFESHKHAHSGSTSGNGSCDESEVKINPWLAVKPTVSFNRTSSIRSQGNKVSFYINPGNESPPEERTESDAKSSDQTKVNRDIEDAPGVTGNDASPLNIEYIDSHPTNLSSVSTLSGPFNSMIILSQSALTDDEEIDTSLRQSVTQTIKMRDGDPVHEEIGYEVFDFRPDLCVQEVVLSESAPLGGPKFYLVSKNDVNETSVKCVHGAQPPPESGLVGKVANGAKKNMLHAYGSCLGCTAEVADRVLDDETNEIRSNTTLGSALNSTTDDSDPLIDEQVHDVLMLVGGCLYKCLPEPGEKAMNVGASMLDLAVDISEAKFL</sequence>
<keyword evidence="3" id="KW-1185">Reference proteome</keyword>
<accession>A0ABD3PSZ0</accession>
<feature type="region of interest" description="Disordered" evidence="1">
    <location>
        <begin position="1"/>
        <end position="20"/>
    </location>
</feature>
<evidence type="ECO:0000313" key="3">
    <source>
        <dbReference type="Proteomes" id="UP001516023"/>
    </source>
</evidence>
<gene>
    <name evidence="2" type="ORF">HJC23_000860</name>
</gene>
<evidence type="ECO:0000256" key="1">
    <source>
        <dbReference type="SAM" id="MobiDB-lite"/>
    </source>
</evidence>
<reference evidence="2 3" key="1">
    <citation type="journal article" date="2020" name="G3 (Bethesda)">
        <title>Improved Reference Genome for Cyclotella cryptica CCMP332, a Model for Cell Wall Morphogenesis, Salinity Adaptation, and Lipid Production in Diatoms (Bacillariophyta).</title>
        <authorList>
            <person name="Roberts W.R."/>
            <person name="Downey K.M."/>
            <person name="Ruck E.C."/>
            <person name="Traller J.C."/>
            <person name="Alverson A.J."/>
        </authorList>
    </citation>
    <scope>NUCLEOTIDE SEQUENCE [LARGE SCALE GENOMIC DNA]</scope>
    <source>
        <strain evidence="2 3">CCMP332</strain>
    </source>
</reference>